<name>Q0RQF9_FRAAA</name>
<dbReference type="HOGENOM" id="CLU_017258_0_0_11"/>
<feature type="compositionally biased region" description="Basic and acidic residues" evidence="1">
    <location>
        <begin position="1"/>
        <end position="16"/>
    </location>
</feature>
<gene>
    <name evidence="2" type="ordered locus">FRAAL1560</name>
</gene>
<feature type="compositionally biased region" description="Pro residues" evidence="1">
    <location>
        <begin position="764"/>
        <end position="780"/>
    </location>
</feature>
<dbReference type="STRING" id="326424.FRAAL1560"/>
<feature type="compositionally biased region" description="Low complexity" evidence="1">
    <location>
        <begin position="561"/>
        <end position="586"/>
    </location>
</feature>
<dbReference type="Proteomes" id="UP000000657">
    <property type="component" value="Chromosome"/>
</dbReference>
<sequence>MDTRRHTGDGGTEVRHALCSPSTAPPQAGRRRAGGPGPTMTRLAGVTMGGAALTAAEAQLIQGLFVPRERWGWEFVDGGPATPSPLADDRPVWTPPALPDLAELAARRSRSIRALWKRLPVPGAFVVLGLLLASEGGLFFVPAGFALALLAGLAPLVRHRQLVRARRRTVTATASARAAHEQAVVSWQAEIDAHIRADERRREAASAFFPIVTPAATPRVDVFGGDGNGWASLLATAGCSVLTGGTGILLVDLSERTVGGGLARLAGQARWPVESWDLPGQLDEVALLDGLGPREAGELVADAFGPTREGDQDHHRRALHADLVTTVGQVLGERLTFRRLAEGLRVLEGLDDGTAAAALSTAEAGALVGRMNAFGRGERIPDELRYLRSSLEALCPPDASAAAAARAAVGGGRGAGGLRRLATWWPVQGLRVLATSSRTSSTHHKELADRLVIQAVLHQLRRRELAPAAGRDMLVVAGADHLGRPVLGGLARHAEIAGVRLVLLFERLADDAERVLGSQGGSTIIMRLGNGKDATTAAEFIGRGHRFVMSQVTTQVGRSFTTGDSDSVGYSDGTSDTTGTSGGSSRTYDRTRLLPWLQNTSTNTGWQESVTTSRSQTWQRTTNTSVSDSTNDGSTTQRVYEFLIEPTTVQTLPTTAFLLISPVDGPGRVTPGDCNPGTVLLPRVSPVDRWSARGAAGAAGAQPAGRAPGAVRLAVPAAPSAQLPVGGWAGRTDGARPRPIATATSGTYPDLAAAAQESAYRLAPPSPRPGPPTGPAPAGPGPGRMTGGWVPIGEQPAPGPYPPAGGYGRPVADPPADGRPRDDGRPPRRGRRRLGEQPPNPA</sequence>
<feature type="compositionally biased region" description="Low complexity" evidence="1">
    <location>
        <begin position="609"/>
        <end position="633"/>
    </location>
</feature>
<dbReference type="AlphaFoldDB" id="Q0RQF9"/>
<organism evidence="2 3">
    <name type="scientific">Frankia alni (strain DSM 45986 / CECT 9034 / ACN14a)</name>
    <dbReference type="NCBI Taxonomy" id="326424"/>
    <lineage>
        <taxon>Bacteria</taxon>
        <taxon>Bacillati</taxon>
        <taxon>Actinomycetota</taxon>
        <taxon>Actinomycetes</taxon>
        <taxon>Frankiales</taxon>
        <taxon>Frankiaceae</taxon>
        <taxon>Frankia</taxon>
    </lineage>
</organism>
<feature type="region of interest" description="Disordered" evidence="1">
    <location>
        <begin position="558"/>
        <end position="590"/>
    </location>
</feature>
<feature type="region of interest" description="Disordered" evidence="1">
    <location>
        <begin position="761"/>
        <end position="842"/>
    </location>
</feature>
<reference evidence="2 3" key="1">
    <citation type="journal article" date="2007" name="Genome Res.">
        <title>Genome characteristics of facultatively symbiotic Frankia sp. strains reflect host range and host plant biogeography.</title>
        <authorList>
            <person name="Normand P."/>
            <person name="Lapierre P."/>
            <person name="Tisa L.S."/>
            <person name="Gogarten J.P."/>
            <person name="Alloisio N."/>
            <person name="Bagnarol E."/>
            <person name="Bassi C.A."/>
            <person name="Berry A.M."/>
            <person name="Bickhart D.M."/>
            <person name="Choisne N."/>
            <person name="Couloux A."/>
            <person name="Cournoyer B."/>
            <person name="Cruveiller S."/>
            <person name="Daubin V."/>
            <person name="Demange N."/>
            <person name="Francino M.P."/>
            <person name="Goltsman E."/>
            <person name="Huang Y."/>
            <person name="Kopp O.R."/>
            <person name="Labarre L."/>
            <person name="Lapidus A."/>
            <person name="Lavire C."/>
            <person name="Marechal J."/>
            <person name="Martinez M."/>
            <person name="Mastronunzio J.E."/>
            <person name="Mullin B.C."/>
            <person name="Niemann J."/>
            <person name="Pujic P."/>
            <person name="Rawnsley T."/>
            <person name="Rouy Z."/>
            <person name="Schenowitz C."/>
            <person name="Sellstedt A."/>
            <person name="Tavares F."/>
            <person name="Tomkins J.P."/>
            <person name="Vallenet D."/>
            <person name="Valverde C."/>
            <person name="Wall L.G."/>
            <person name="Wang Y."/>
            <person name="Medigue C."/>
            <person name="Benson D.R."/>
        </authorList>
    </citation>
    <scope>NUCLEOTIDE SEQUENCE [LARGE SCALE GENOMIC DNA]</scope>
    <source>
        <strain evidence="3">DSM 45986 / CECT 9034 / ACN14a</strain>
    </source>
</reference>
<proteinExistence type="predicted"/>
<keyword evidence="3" id="KW-1185">Reference proteome</keyword>
<protein>
    <submittedName>
        <fullName evidence="2">Uncharacterized protein</fullName>
    </submittedName>
</protein>
<evidence type="ECO:0000256" key="1">
    <source>
        <dbReference type="SAM" id="MobiDB-lite"/>
    </source>
</evidence>
<evidence type="ECO:0000313" key="3">
    <source>
        <dbReference type="Proteomes" id="UP000000657"/>
    </source>
</evidence>
<accession>Q0RQF9</accession>
<evidence type="ECO:0000313" key="2">
    <source>
        <dbReference type="EMBL" id="CAJ60216.1"/>
    </source>
</evidence>
<feature type="region of interest" description="Disordered" evidence="1">
    <location>
        <begin position="603"/>
        <end position="633"/>
    </location>
</feature>
<dbReference type="eggNOG" id="COG0604">
    <property type="taxonomic scope" value="Bacteria"/>
</dbReference>
<dbReference type="EMBL" id="CT573213">
    <property type="protein sequence ID" value="CAJ60216.1"/>
    <property type="molecule type" value="Genomic_DNA"/>
</dbReference>
<feature type="region of interest" description="Disordered" evidence="1">
    <location>
        <begin position="1"/>
        <end position="38"/>
    </location>
</feature>
<dbReference type="KEGG" id="fal:FRAAL1560"/>
<feature type="region of interest" description="Disordered" evidence="1">
    <location>
        <begin position="721"/>
        <end position="746"/>
    </location>
</feature>
<feature type="compositionally biased region" description="Basic and acidic residues" evidence="1">
    <location>
        <begin position="816"/>
        <end position="826"/>
    </location>
</feature>